<dbReference type="FunFam" id="1.25.40.10:FF:000366">
    <property type="entry name" value="Pentatricopeptide (PPR) repeat-containing protein"/>
    <property type="match status" value="1"/>
</dbReference>
<gene>
    <name evidence="5" type="ORF">Sango_2521400</name>
</gene>
<dbReference type="GO" id="GO:0003723">
    <property type="term" value="F:RNA binding"/>
    <property type="evidence" value="ECO:0007669"/>
    <property type="project" value="InterPro"/>
</dbReference>
<proteinExistence type="inferred from homology"/>
<feature type="repeat" description="PPR" evidence="3">
    <location>
        <begin position="173"/>
        <end position="207"/>
    </location>
</feature>
<dbReference type="GO" id="GO:0009451">
    <property type="term" value="P:RNA modification"/>
    <property type="evidence" value="ECO:0007669"/>
    <property type="project" value="InterPro"/>
</dbReference>
<dbReference type="InterPro" id="IPR011990">
    <property type="entry name" value="TPR-like_helical_dom_sf"/>
</dbReference>
<dbReference type="NCBIfam" id="TIGR00756">
    <property type="entry name" value="PPR"/>
    <property type="match status" value="6"/>
</dbReference>
<reference evidence="5" key="1">
    <citation type="submission" date="2020-06" db="EMBL/GenBank/DDBJ databases">
        <authorList>
            <person name="Li T."/>
            <person name="Hu X."/>
            <person name="Zhang T."/>
            <person name="Song X."/>
            <person name="Zhang H."/>
            <person name="Dai N."/>
            <person name="Sheng W."/>
            <person name="Hou X."/>
            <person name="Wei L."/>
        </authorList>
    </citation>
    <scope>NUCLEOTIDE SEQUENCE</scope>
    <source>
        <strain evidence="5">K16</strain>
        <tissue evidence="5">Leaf</tissue>
    </source>
</reference>
<dbReference type="PROSITE" id="PS51375">
    <property type="entry name" value="PPR"/>
    <property type="match status" value="5"/>
</dbReference>
<organism evidence="5 6">
    <name type="scientific">Sesamum angolense</name>
    <dbReference type="NCBI Taxonomy" id="2727404"/>
    <lineage>
        <taxon>Eukaryota</taxon>
        <taxon>Viridiplantae</taxon>
        <taxon>Streptophyta</taxon>
        <taxon>Embryophyta</taxon>
        <taxon>Tracheophyta</taxon>
        <taxon>Spermatophyta</taxon>
        <taxon>Magnoliopsida</taxon>
        <taxon>eudicotyledons</taxon>
        <taxon>Gunneridae</taxon>
        <taxon>Pentapetalae</taxon>
        <taxon>asterids</taxon>
        <taxon>lamiids</taxon>
        <taxon>Lamiales</taxon>
        <taxon>Pedaliaceae</taxon>
        <taxon>Sesamum</taxon>
    </lineage>
</organism>
<protein>
    <submittedName>
        <fullName evidence="5">Pentatricopeptide repeat-containing protein, mitochondrial</fullName>
    </submittedName>
</protein>
<dbReference type="InterPro" id="IPR032867">
    <property type="entry name" value="DYW_dom"/>
</dbReference>
<evidence type="ECO:0000313" key="5">
    <source>
        <dbReference type="EMBL" id="KAK4386508.1"/>
    </source>
</evidence>
<evidence type="ECO:0000256" key="2">
    <source>
        <dbReference type="ARBA" id="ARBA00022737"/>
    </source>
</evidence>
<dbReference type="InterPro" id="IPR046960">
    <property type="entry name" value="PPR_At4g14850-like_plant"/>
</dbReference>
<comment type="caution">
    <text evidence="5">The sequence shown here is derived from an EMBL/GenBank/DDBJ whole genome shotgun (WGS) entry which is preliminary data.</text>
</comment>
<dbReference type="AlphaFoldDB" id="A0AAE2BID8"/>
<dbReference type="Gene3D" id="1.25.40.10">
    <property type="entry name" value="Tetratricopeptide repeat domain"/>
    <property type="match status" value="4"/>
</dbReference>
<dbReference type="Pfam" id="PF12854">
    <property type="entry name" value="PPR_1"/>
    <property type="match status" value="1"/>
</dbReference>
<evidence type="ECO:0000313" key="6">
    <source>
        <dbReference type="Proteomes" id="UP001289374"/>
    </source>
</evidence>
<feature type="repeat" description="PPR" evidence="3">
    <location>
        <begin position="305"/>
        <end position="339"/>
    </location>
</feature>
<evidence type="ECO:0000256" key="1">
    <source>
        <dbReference type="ARBA" id="ARBA00006643"/>
    </source>
</evidence>
<dbReference type="Pfam" id="PF20431">
    <property type="entry name" value="E_motif"/>
    <property type="match status" value="1"/>
</dbReference>
<dbReference type="EMBL" id="JACGWL010000015">
    <property type="protein sequence ID" value="KAK4386508.1"/>
    <property type="molecule type" value="Genomic_DNA"/>
</dbReference>
<dbReference type="Pfam" id="PF01535">
    <property type="entry name" value="PPR"/>
    <property type="match status" value="4"/>
</dbReference>
<dbReference type="Proteomes" id="UP001289374">
    <property type="component" value="Unassembled WGS sequence"/>
</dbReference>
<dbReference type="FunFam" id="1.25.40.10:FF:000144">
    <property type="entry name" value="Pentatricopeptide repeat-containing protein, mitochondrial"/>
    <property type="match status" value="1"/>
</dbReference>
<evidence type="ECO:0000259" key="4">
    <source>
        <dbReference type="Pfam" id="PF14432"/>
    </source>
</evidence>
<dbReference type="InterPro" id="IPR002885">
    <property type="entry name" value="PPR_rpt"/>
</dbReference>
<accession>A0AAE2BID8</accession>
<feature type="repeat" description="PPR" evidence="3">
    <location>
        <begin position="477"/>
        <end position="507"/>
    </location>
</feature>
<reference evidence="5" key="2">
    <citation type="journal article" date="2024" name="Plant">
        <title>Genomic evolution and insights into agronomic trait innovations of Sesamum species.</title>
        <authorList>
            <person name="Miao H."/>
            <person name="Wang L."/>
            <person name="Qu L."/>
            <person name="Liu H."/>
            <person name="Sun Y."/>
            <person name="Le M."/>
            <person name="Wang Q."/>
            <person name="Wei S."/>
            <person name="Zheng Y."/>
            <person name="Lin W."/>
            <person name="Duan Y."/>
            <person name="Cao H."/>
            <person name="Xiong S."/>
            <person name="Wang X."/>
            <person name="Wei L."/>
            <person name="Li C."/>
            <person name="Ma Q."/>
            <person name="Ju M."/>
            <person name="Zhao R."/>
            <person name="Li G."/>
            <person name="Mu C."/>
            <person name="Tian Q."/>
            <person name="Mei H."/>
            <person name="Zhang T."/>
            <person name="Gao T."/>
            <person name="Zhang H."/>
        </authorList>
    </citation>
    <scope>NUCLEOTIDE SEQUENCE</scope>
    <source>
        <strain evidence="5">K16</strain>
    </source>
</reference>
<feature type="repeat" description="PPR" evidence="3">
    <location>
        <begin position="111"/>
        <end position="145"/>
    </location>
</feature>
<feature type="domain" description="DYW" evidence="4">
    <location>
        <begin position="621"/>
        <end position="713"/>
    </location>
</feature>
<name>A0AAE2BID8_9LAMI</name>
<keyword evidence="6" id="KW-1185">Reference proteome</keyword>
<evidence type="ECO:0000256" key="3">
    <source>
        <dbReference type="PROSITE-ProRule" id="PRU00708"/>
    </source>
</evidence>
<dbReference type="PANTHER" id="PTHR47926">
    <property type="entry name" value="PENTATRICOPEPTIDE REPEAT-CONTAINING PROTEIN"/>
    <property type="match status" value="1"/>
</dbReference>
<comment type="similarity">
    <text evidence="1">Belongs to the PPR family. PCMP-H subfamily.</text>
</comment>
<dbReference type="GO" id="GO:0008270">
    <property type="term" value="F:zinc ion binding"/>
    <property type="evidence" value="ECO:0007669"/>
    <property type="project" value="InterPro"/>
</dbReference>
<dbReference type="PANTHER" id="PTHR47926:SF468">
    <property type="entry name" value="PENTATRICOPEPTIDE REPEAT-CONTAINING PROTEIN"/>
    <property type="match status" value="1"/>
</dbReference>
<dbReference type="Pfam" id="PF13041">
    <property type="entry name" value="PPR_2"/>
    <property type="match status" value="2"/>
</dbReference>
<feature type="repeat" description="PPR" evidence="3">
    <location>
        <begin position="406"/>
        <end position="440"/>
    </location>
</feature>
<dbReference type="InterPro" id="IPR046848">
    <property type="entry name" value="E_motif"/>
</dbReference>
<sequence length="713" mass="80064">MPTFRAKFKSVQSLQKSFTNSRISWLGVLVNPSKSVTSIAETTKICMRPSGNYVSVIVNHLKNQRVDDARDLFNEIPSPDVYLSTKMISSYVENFRLDEALELFDKMPVKDIVMRNLMIKGCVDCGNLEMGLRLFDEMPEKNVISWTTIINALLKYRMIEKANGLFWEMPVRDTAAWNAMVHGFFVNGRVEEATNLFEMIPDRNVISWTTMISGLDQHGRNYEALLNFRNMVAVGVKPTSSTFACAITSCANVGNLCMGCQVHGHILKLGYAFDSYITASLITFYANCKQIEECIQAFNVKLHPNVVVWTSLVTGYGINSRHEDALRVFRNMIRLGIVPNQSSFTSALNSSREMEAVDWGKVIHGAAIKLGLETDLFVGNSLVVLYTKCGNIRDGVVAFMEITDKNIVSWNSIIVGCAQHGCGEWALAFFSQMAKAGVDPDEITFTGLLNSCSHSGMLQKGQYFFECLCQCASVEVKLEHYACMVDILCRSGKLDEAEDLVKKMPMEANLSIWLALLSGCRPQSNVEVAERAARNIFTIDPHCSAAYVLLSNIYASAGRWTDAARVRRNMKKMGTLKQPGRSWLFQRGVRHTFLSGDKSHTSSEKIYRKLDWLGQKLKEHGYVSDQTFALHDVEEEQKEALLSYHSERLAISFALISTAEGSAITVMKNLRTCGDCHSAIKLIAKIVDREIILRDSSRFHHFRDGFCSCGDYW</sequence>
<dbReference type="Pfam" id="PF14432">
    <property type="entry name" value="DYW_deaminase"/>
    <property type="match status" value="1"/>
</dbReference>
<keyword evidence="2" id="KW-0677">Repeat</keyword>